<protein>
    <recommendedName>
        <fullName evidence="1">Heme chaperone HemW</fullName>
    </recommendedName>
</protein>
<dbReference type="PANTHER" id="PTHR13932:SF5">
    <property type="entry name" value="RADICAL S-ADENOSYL METHIONINE DOMAIN-CONTAINING PROTEIN 1, MITOCHONDRIAL"/>
    <property type="match status" value="1"/>
</dbReference>
<dbReference type="InterPro" id="IPR006638">
    <property type="entry name" value="Elp3/MiaA/NifB-like_rSAM"/>
</dbReference>
<dbReference type="Proteomes" id="UP000255036">
    <property type="component" value="Unassembled WGS sequence"/>
</dbReference>
<keyword evidence="3" id="KW-0479">Metal-binding</keyword>
<accession>A0A371AS41</accession>
<dbReference type="GO" id="GO:0046872">
    <property type="term" value="F:metal ion binding"/>
    <property type="evidence" value="ECO:0007669"/>
    <property type="project" value="UniProtKB-KW"/>
</dbReference>
<dbReference type="GO" id="GO:0006779">
    <property type="term" value="P:porphyrin-containing compound biosynthetic process"/>
    <property type="evidence" value="ECO:0007669"/>
    <property type="project" value="TreeGrafter"/>
</dbReference>
<dbReference type="PROSITE" id="PS51918">
    <property type="entry name" value="RADICAL_SAM"/>
    <property type="match status" value="1"/>
</dbReference>
<dbReference type="AlphaFoldDB" id="A0A371AS41"/>
<dbReference type="InterPro" id="IPR013785">
    <property type="entry name" value="Aldolase_TIM"/>
</dbReference>
<evidence type="ECO:0000259" key="6">
    <source>
        <dbReference type="PROSITE" id="PS51918"/>
    </source>
</evidence>
<feature type="domain" description="Radical SAM core" evidence="6">
    <location>
        <begin position="50"/>
        <end position="279"/>
    </location>
</feature>
<keyword evidence="8" id="KW-1185">Reference proteome</keyword>
<dbReference type="GO" id="GO:0051539">
    <property type="term" value="F:4 iron, 4 sulfur cluster binding"/>
    <property type="evidence" value="ECO:0007669"/>
    <property type="project" value="TreeGrafter"/>
</dbReference>
<dbReference type="SFLD" id="SFLDS00029">
    <property type="entry name" value="Radical_SAM"/>
    <property type="match status" value="1"/>
</dbReference>
<evidence type="ECO:0000313" key="7">
    <source>
        <dbReference type="EMBL" id="RDU22386.1"/>
    </source>
</evidence>
<dbReference type="InterPro" id="IPR034505">
    <property type="entry name" value="Coproporphyrinogen-III_oxidase"/>
</dbReference>
<evidence type="ECO:0000256" key="1">
    <source>
        <dbReference type="ARBA" id="ARBA00017228"/>
    </source>
</evidence>
<dbReference type="Gene3D" id="3.20.20.70">
    <property type="entry name" value="Aldolase class I"/>
    <property type="match status" value="1"/>
</dbReference>
<dbReference type="SMART" id="SM00729">
    <property type="entry name" value="Elp3"/>
    <property type="match status" value="1"/>
</dbReference>
<dbReference type="InterPro" id="IPR058240">
    <property type="entry name" value="rSAM_sf"/>
</dbReference>
<organism evidence="7 8">
    <name type="scientific">Anaerosacchariphilus polymeriproducens</name>
    <dbReference type="NCBI Taxonomy" id="1812858"/>
    <lineage>
        <taxon>Bacteria</taxon>
        <taxon>Bacillati</taxon>
        <taxon>Bacillota</taxon>
        <taxon>Clostridia</taxon>
        <taxon>Lachnospirales</taxon>
        <taxon>Lachnospiraceae</taxon>
        <taxon>Anaerosacchariphilus</taxon>
    </lineage>
</organism>
<evidence type="ECO:0000256" key="5">
    <source>
        <dbReference type="ARBA" id="ARBA00023014"/>
    </source>
</evidence>
<keyword evidence="5" id="KW-0411">Iron-sulfur</keyword>
<dbReference type="CDD" id="cd01335">
    <property type="entry name" value="Radical_SAM"/>
    <property type="match status" value="1"/>
</dbReference>
<name>A0A371AS41_9FIRM</name>
<dbReference type="PANTHER" id="PTHR13932">
    <property type="entry name" value="COPROPORPHYRINIGEN III OXIDASE"/>
    <property type="match status" value="1"/>
</dbReference>
<sequence>MLIKKGNIMNKIEKVLKTQAKLGYWPGFTMAMYPSQFAYDPINVDFEKIWSDRNEVNLYYHIPFCKKICPYCGFFTIAQSDKDYIIKYVDKINEQMKVYSGYFHNKGLIKSICFGGGTPNYAPLEAYYRIFNTLNTINIDLDDKLEPSMEISPELVDEEYILGLNKVGIKRISLGVQSLDLDLRKTINRDNNYNLLQLVEVMRKYDMNINIDVINGIVGQTPKLFMKTLERLMEFKPETISIYPLAGKESSILKKDNNTMTNKEKYDLFRVLHDYLLEEGYYCESNVKFVLKNQTSTHQQKIYEYQGIDTLGLGCAARSYNYHTHYSVEERFNPTMRKSLLDEYISKDFRNLKYYGIHMNEQERKCRFAIYGIFIGCVDMNKYFKQFKSSFKTDFAVHVEAILNLGYVRETQNNELIITKEGRVYTDLICTQFWSDKVKELYKNTDKTGVK</sequence>
<proteinExistence type="predicted"/>
<dbReference type="GO" id="GO:0005737">
    <property type="term" value="C:cytoplasm"/>
    <property type="evidence" value="ECO:0007669"/>
    <property type="project" value="TreeGrafter"/>
</dbReference>
<reference evidence="7 8" key="1">
    <citation type="submission" date="2018-07" db="EMBL/GenBank/DDBJ databases">
        <title>Anaerosacharophilus polymeroproducens gen. nov. sp. nov., an anaerobic bacterium isolated from salt field.</title>
        <authorList>
            <person name="Kim W."/>
            <person name="Yang S.-H."/>
            <person name="Oh J."/>
            <person name="Lee J.-H."/>
            <person name="Kwon K.K."/>
        </authorList>
    </citation>
    <scope>NUCLEOTIDE SEQUENCE [LARGE SCALE GENOMIC DNA]</scope>
    <source>
        <strain evidence="7 8">MCWD5</strain>
    </source>
</reference>
<evidence type="ECO:0000256" key="2">
    <source>
        <dbReference type="ARBA" id="ARBA00022691"/>
    </source>
</evidence>
<keyword evidence="4" id="KW-0408">Iron</keyword>
<keyword evidence="2" id="KW-0949">S-adenosyl-L-methionine</keyword>
<comment type="caution">
    <text evidence="7">The sequence shown here is derived from an EMBL/GenBank/DDBJ whole genome shotgun (WGS) entry which is preliminary data.</text>
</comment>
<dbReference type="GO" id="GO:0003824">
    <property type="term" value="F:catalytic activity"/>
    <property type="evidence" value="ECO:0007669"/>
    <property type="project" value="InterPro"/>
</dbReference>
<evidence type="ECO:0000256" key="4">
    <source>
        <dbReference type="ARBA" id="ARBA00023004"/>
    </source>
</evidence>
<dbReference type="Pfam" id="PF04055">
    <property type="entry name" value="Radical_SAM"/>
    <property type="match status" value="1"/>
</dbReference>
<dbReference type="SFLD" id="SFLDG01065">
    <property type="entry name" value="anaerobic_coproporphyrinogen-I"/>
    <property type="match status" value="1"/>
</dbReference>
<evidence type="ECO:0000313" key="8">
    <source>
        <dbReference type="Proteomes" id="UP000255036"/>
    </source>
</evidence>
<dbReference type="SUPFAM" id="SSF102114">
    <property type="entry name" value="Radical SAM enzymes"/>
    <property type="match status" value="1"/>
</dbReference>
<evidence type="ECO:0000256" key="3">
    <source>
        <dbReference type="ARBA" id="ARBA00022723"/>
    </source>
</evidence>
<dbReference type="EMBL" id="QRCT01000049">
    <property type="protein sequence ID" value="RDU22386.1"/>
    <property type="molecule type" value="Genomic_DNA"/>
</dbReference>
<gene>
    <name evidence="7" type="ORF">DWV06_13900</name>
</gene>
<dbReference type="InterPro" id="IPR007197">
    <property type="entry name" value="rSAM"/>
</dbReference>